<dbReference type="EMBL" id="NPEX01000161">
    <property type="protein sequence ID" value="RAI42292.1"/>
    <property type="molecule type" value="Genomic_DNA"/>
</dbReference>
<dbReference type="AlphaFoldDB" id="A0A327KYP1"/>
<dbReference type="InterPro" id="IPR002347">
    <property type="entry name" value="SDR_fam"/>
</dbReference>
<dbReference type="Proteomes" id="UP000249130">
    <property type="component" value="Unassembled WGS sequence"/>
</dbReference>
<dbReference type="InterPro" id="IPR036291">
    <property type="entry name" value="NAD(P)-bd_dom_sf"/>
</dbReference>
<keyword evidence="2" id="KW-0560">Oxidoreductase</keyword>
<evidence type="ECO:0000313" key="4">
    <source>
        <dbReference type="Proteomes" id="UP000249130"/>
    </source>
</evidence>
<protein>
    <recommendedName>
        <fullName evidence="5">Short-chain dehydrogenase</fullName>
    </recommendedName>
</protein>
<evidence type="ECO:0008006" key="5">
    <source>
        <dbReference type="Google" id="ProtNLM"/>
    </source>
</evidence>
<proteinExistence type="inferred from homology"/>
<dbReference type="Gene3D" id="3.40.50.720">
    <property type="entry name" value="NAD(P)-binding Rossmann-like Domain"/>
    <property type="match status" value="1"/>
</dbReference>
<sequence length="271" mass="27709">MFDASSSDASSVHRTIHRLDGLVAVVTGAAYGPKAALGSVFADALCAEGARVVVADIVDAEPVAAALRARGGQAIAVRVDVTDEASVEALAAKAEEAFGRLDILVNNAVVGSNIPPVPIGALDVAAWDQVMAVGLRGSFLCAKAAAPRMARNGWGKIVNLGSTTMQDGLPNRLHYVSMKGGIQALTRALARELGPQGIRVNTLATGLVANPAAGAAFTAKPELVAAIRADRAIPEDVTPADLTGPLVFLCSRDSDAVTGQFIVADKGGFFT</sequence>
<gene>
    <name evidence="3" type="ORF">CH341_19950</name>
</gene>
<dbReference type="PRINTS" id="PR00081">
    <property type="entry name" value="GDHRDH"/>
</dbReference>
<evidence type="ECO:0000256" key="1">
    <source>
        <dbReference type="ARBA" id="ARBA00006484"/>
    </source>
</evidence>
<dbReference type="CDD" id="cd05233">
    <property type="entry name" value="SDR_c"/>
    <property type="match status" value="1"/>
</dbReference>
<organism evidence="3 4">
    <name type="scientific">Rhodoplanes roseus</name>
    <dbReference type="NCBI Taxonomy" id="29409"/>
    <lineage>
        <taxon>Bacteria</taxon>
        <taxon>Pseudomonadati</taxon>
        <taxon>Pseudomonadota</taxon>
        <taxon>Alphaproteobacteria</taxon>
        <taxon>Hyphomicrobiales</taxon>
        <taxon>Nitrobacteraceae</taxon>
        <taxon>Rhodoplanes</taxon>
    </lineage>
</organism>
<name>A0A327KYP1_9BRAD</name>
<comment type="similarity">
    <text evidence="1">Belongs to the short-chain dehydrogenases/reductases (SDR) family.</text>
</comment>
<dbReference type="PRINTS" id="PR00080">
    <property type="entry name" value="SDRFAMILY"/>
</dbReference>
<evidence type="ECO:0000256" key="2">
    <source>
        <dbReference type="ARBA" id="ARBA00023002"/>
    </source>
</evidence>
<dbReference type="SUPFAM" id="SSF51735">
    <property type="entry name" value="NAD(P)-binding Rossmann-fold domains"/>
    <property type="match status" value="1"/>
</dbReference>
<dbReference type="OrthoDB" id="9809287at2"/>
<reference evidence="3 4" key="1">
    <citation type="submission" date="2017-07" db="EMBL/GenBank/DDBJ databases">
        <title>Draft Genome Sequences of Select Purple Nonsulfur Bacteria.</title>
        <authorList>
            <person name="Lasarre B."/>
            <person name="Mckinlay J.B."/>
        </authorList>
    </citation>
    <scope>NUCLEOTIDE SEQUENCE [LARGE SCALE GENOMIC DNA]</scope>
    <source>
        <strain evidence="3 4">DSM 5909</strain>
    </source>
</reference>
<dbReference type="Pfam" id="PF13561">
    <property type="entry name" value="adh_short_C2"/>
    <property type="match status" value="1"/>
</dbReference>
<evidence type="ECO:0000313" key="3">
    <source>
        <dbReference type="EMBL" id="RAI42292.1"/>
    </source>
</evidence>
<dbReference type="GO" id="GO:0016491">
    <property type="term" value="F:oxidoreductase activity"/>
    <property type="evidence" value="ECO:0007669"/>
    <property type="project" value="UniProtKB-KW"/>
</dbReference>
<dbReference type="PANTHER" id="PTHR43639:SF1">
    <property type="entry name" value="SHORT-CHAIN DEHYDROGENASE_REDUCTASE FAMILY PROTEIN"/>
    <property type="match status" value="1"/>
</dbReference>
<comment type="caution">
    <text evidence="3">The sequence shown here is derived from an EMBL/GenBank/DDBJ whole genome shotgun (WGS) entry which is preliminary data.</text>
</comment>
<dbReference type="RefSeq" id="WP_111420754.1">
    <property type="nucleotide sequence ID" value="NZ_NPEX01000161.1"/>
</dbReference>
<accession>A0A327KYP1</accession>
<dbReference type="PANTHER" id="PTHR43639">
    <property type="entry name" value="OXIDOREDUCTASE, SHORT-CHAIN DEHYDROGENASE/REDUCTASE FAMILY (AFU_ORTHOLOGUE AFUA_5G02870)"/>
    <property type="match status" value="1"/>
</dbReference>
<dbReference type="FunFam" id="3.40.50.720:FF:000084">
    <property type="entry name" value="Short-chain dehydrogenase reductase"/>
    <property type="match status" value="1"/>
</dbReference>
<keyword evidence="4" id="KW-1185">Reference proteome</keyword>